<evidence type="ECO:0000313" key="2">
    <source>
        <dbReference type="Proteomes" id="UP001500620"/>
    </source>
</evidence>
<dbReference type="InterPro" id="IPR027417">
    <property type="entry name" value="P-loop_NTPase"/>
</dbReference>
<accession>A0ABP8DM85</accession>
<proteinExistence type="predicted"/>
<gene>
    <name evidence="1" type="ORF">GCM10022255_083940</name>
</gene>
<dbReference type="PANTHER" id="PTHR30121:SF6">
    <property type="entry name" value="SLR6007 PROTEIN"/>
    <property type="match status" value="1"/>
</dbReference>
<dbReference type="EMBL" id="BAABAT010000035">
    <property type="protein sequence ID" value="GAA4259418.1"/>
    <property type="molecule type" value="Genomic_DNA"/>
</dbReference>
<evidence type="ECO:0008006" key="3">
    <source>
        <dbReference type="Google" id="ProtNLM"/>
    </source>
</evidence>
<sequence>MPTFQMTAAYQFNNASPPERLLLDQALAAYRGLVKNLITLGGFELHMSSQGGKIRVLLTPYARDVRRTDLLGGSERFLELVAIPSAPTCRCAAAPDRVEITRKLRLVATGNLRDAPPVPLPPGARRPRTFDQPADVVRLLPPGPWLWATALAVDEASETLTKLIAPKESYLVALPHPTASKLPERSWAATTRQLSEEPGCVRLRCVTPAISDADRDYAQSALGHYLHSRVPAADPDDGVALLQAVMNRGPVVSISITVVGGPGLVSAVCSDLDPEALHGTDAGSAAHQDGQTLPASMLAYANRYLMSEAVDLALVPFGPYDTLPGIPAIPASPLARPQIRPPAAAGTVLLGAVARPHTGQDLRTDIDRITEHVVILGQAGAGKTNTLRNLGVQLAEEDVSTVWIDTAKSVLGGTMTELGGRIWDFSAAPGRVLRFNPFVPPDRVTVYRHIPLIATALAMTFPVTALGHTMLTNMIVRLYLDKLGAKRAADLVTITGAALRTMGRRIPTMTDLILSWPQRYRPQLAGHDTWSAATIAFFDERWRALETSLLRDITSPDDPRLGIETLVAGTHLIELREIGNDDEINALMLMLFGMLCEHWQSTPAGNGRRLRQALLIDEAHRLAGRPRDGDQLTVSAEASLARLVTRMTKECRESGLGLVMAEQSVRDLNPAVLTNTATTIVHRVVDGADRAELALRFGVDPTALRGISALPDGYAMVKTAELDAPATVCIPYRLDRKGTVQ</sequence>
<dbReference type="PANTHER" id="PTHR30121">
    <property type="entry name" value="UNCHARACTERIZED PROTEIN YJGR-RELATED"/>
    <property type="match status" value="1"/>
</dbReference>
<comment type="caution">
    <text evidence="1">The sequence shown here is derived from an EMBL/GenBank/DDBJ whole genome shotgun (WGS) entry which is preliminary data.</text>
</comment>
<keyword evidence="2" id="KW-1185">Reference proteome</keyword>
<reference evidence="2" key="1">
    <citation type="journal article" date="2019" name="Int. J. Syst. Evol. Microbiol.">
        <title>The Global Catalogue of Microorganisms (GCM) 10K type strain sequencing project: providing services to taxonomists for standard genome sequencing and annotation.</title>
        <authorList>
            <consortium name="The Broad Institute Genomics Platform"/>
            <consortium name="The Broad Institute Genome Sequencing Center for Infectious Disease"/>
            <person name="Wu L."/>
            <person name="Ma J."/>
        </authorList>
    </citation>
    <scope>NUCLEOTIDE SEQUENCE [LARGE SCALE GENOMIC DNA]</scope>
    <source>
        <strain evidence="2">JCM 17441</strain>
    </source>
</reference>
<evidence type="ECO:0000313" key="1">
    <source>
        <dbReference type="EMBL" id="GAA4259418.1"/>
    </source>
</evidence>
<organism evidence="1 2">
    <name type="scientific">Dactylosporangium darangshiense</name>
    <dbReference type="NCBI Taxonomy" id="579108"/>
    <lineage>
        <taxon>Bacteria</taxon>
        <taxon>Bacillati</taxon>
        <taxon>Actinomycetota</taxon>
        <taxon>Actinomycetes</taxon>
        <taxon>Micromonosporales</taxon>
        <taxon>Micromonosporaceae</taxon>
        <taxon>Dactylosporangium</taxon>
    </lineage>
</organism>
<dbReference type="Gene3D" id="3.40.50.300">
    <property type="entry name" value="P-loop containing nucleotide triphosphate hydrolases"/>
    <property type="match status" value="2"/>
</dbReference>
<dbReference type="Proteomes" id="UP001500620">
    <property type="component" value="Unassembled WGS sequence"/>
</dbReference>
<dbReference type="RefSeq" id="WP_345136324.1">
    <property type="nucleotide sequence ID" value="NZ_BAABAT010000035.1"/>
</dbReference>
<name>A0ABP8DM85_9ACTN</name>
<dbReference type="SUPFAM" id="SSF52540">
    <property type="entry name" value="P-loop containing nucleoside triphosphate hydrolases"/>
    <property type="match status" value="1"/>
</dbReference>
<protein>
    <recommendedName>
        <fullName evidence="3">Helicase HerA central domain-containing protein</fullName>
    </recommendedName>
</protein>
<dbReference type="InterPro" id="IPR051162">
    <property type="entry name" value="T4SS_component"/>
</dbReference>